<dbReference type="EMBL" id="BLXT01001935">
    <property type="protein sequence ID" value="GFN89450.1"/>
    <property type="molecule type" value="Genomic_DNA"/>
</dbReference>
<evidence type="ECO:0000313" key="6">
    <source>
        <dbReference type="EMBL" id="GFN89450.1"/>
    </source>
</evidence>
<evidence type="ECO:0000313" key="7">
    <source>
        <dbReference type="Proteomes" id="UP000735302"/>
    </source>
</evidence>
<keyword evidence="5" id="KW-0325">Glycoprotein</keyword>
<comment type="subcellular location">
    <subcellularLocation>
        <location evidence="1">Secreted</location>
    </subcellularLocation>
</comment>
<dbReference type="PANTHER" id="PTHR13234">
    <property type="entry name" value="GAMMA-INTERFERON INDUCIBLE LYSOSOMAL THIOL REDUCTASE GILT"/>
    <property type="match status" value="1"/>
</dbReference>
<dbReference type="Proteomes" id="UP000735302">
    <property type="component" value="Unassembled WGS sequence"/>
</dbReference>
<keyword evidence="3" id="KW-0964">Secreted</keyword>
<evidence type="ECO:0000256" key="2">
    <source>
        <dbReference type="ARBA" id="ARBA00005679"/>
    </source>
</evidence>
<dbReference type="AlphaFoldDB" id="A0AAV3YQN9"/>
<reference evidence="6 7" key="1">
    <citation type="journal article" date="2021" name="Elife">
        <title>Chloroplast acquisition without the gene transfer in kleptoplastic sea slugs, Plakobranchus ocellatus.</title>
        <authorList>
            <person name="Maeda T."/>
            <person name="Takahashi S."/>
            <person name="Yoshida T."/>
            <person name="Shimamura S."/>
            <person name="Takaki Y."/>
            <person name="Nagai Y."/>
            <person name="Toyoda A."/>
            <person name="Suzuki Y."/>
            <person name="Arimoto A."/>
            <person name="Ishii H."/>
            <person name="Satoh N."/>
            <person name="Nishiyama T."/>
            <person name="Hasebe M."/>
            <person name="Maruyama T."/>
            <person name="Minagawa J."/>
            <person name="Obokata J."/>
            <person name="Shigenobu S."/>
        </authorList>
    </citation>
    <scope>NUCLEOTIDE SEQUENCE [LARGE SCALE GENOMIC DNA]</scope>
</reference>
<protein>
    <submittedName>
        <fullName evidence="6">Gamma-interferon-inducible lysosomal thiol reductase</fullName>
    </submittedName>
</protein>
<gene>
    <name evidence="6" type="ORF">PoB_001595600</name>
</gene>
<evidence type="ECO:0000256" key="1">
    <source>
        <dbReference type="ARBA" id="ARBA00004613"/>
    </source>
</evidence>
<dbReference type="InterPro" id="IPR004911">
    <property type="entry name" value="Interferon-induced_GILT"/>
</dbReference>
<evidence type="ECO:0000256" key="4">
    <source>
        <dbReference type="ARBA" id="ARBA00022729"/>
    </source>
</evidence>
<organism evidence="6 7">
    <name type="scientific">Plakobranchus ocellatus</name>
    <dbReference type="NCBI Taxonomy" id="259542"/>
    <lineage>
        <taxon>Eukaryota</taxon>
        <taxon>Metazoa</taxon>
        <taxon>Spiralia</taxon>
        <taxon>Lophotrochozoa</taxon>
        <taxon>Mollusca</taxon>
        <taxon>Gastropoda</taxon>
        <taxon>Heterobranchia</taxon>
        <taxon>Euthyneura</taxon>
        <taxon>Panpulmonata</taxon>
        <taxon>Sacoglossa</taxon>
        <taxon>Placobranchoidea</taxon>
        <taxon>Plakobranchidae</taxon>
        <taxon>Plakobranchus</taxon>
    </lineage>
</organism>
<name>A0AAV3YQN9_9GAST</name>
<evidence type="ECO:0000256" key="3">
    <source>
        <dbReference type="ARBA" id="ARBA00022525"/>
    </source>
</evidence>
<keyword evidence="7" id="KW-1185">Reference proteome</keyword>
<comment type="caution">
    <text evidence="6">The sequence shown here is derived from an EMBL/GenBank/DDBJ whole genome shotgun (WGS) entry which is preliminary data.</text>
</comment>
<dbReference type="GO" id="GO:0016671">
    <property type="term" value="F:oxidoreductase activity, acting on a sulfur group of donors, disulfide as acceptor"/>
    <property type="evidence" value="ECO:0007669"/>
    <property type="project" value="InterPro"/>
</dbReference>
<accession>A0AAV3YQN9</accession>
<dbReference type="GO" id="GO:0005576">
    <property type="term" value="C:extracellular region"/>
    <property type="evidence" value="ECO:0007669"/>
    <property type="project" value="UniProtKB-SubCell"/>
</dbReference>
<proteinExistence type="inferred from homology"/>
<evidence type="ECO:0000256" key="5">
    <source>
        <dbReference type="ARBA" id="ARBA00023180"/>
    </source>
</evidence>
<sequence>MRASALADILFTNFAKLSSIMNLTLVPYGNAHCASKFPVPLESIMNCSKSDYGNELEHKMALKTNALQPPHGYVPWITINGVHTEAIEKEAERDLVKLICDTYKVSINRV</sequence>
<comment type="similarity">
    <text evidence="2">Belongs to the GILT family.</text>
</comment>
<dbReference type="PANTHER" id="PTHR13234:SF8">
    <property type="entry name" value="GAMMA-INTERFERON-INDUCIBLE LYSOSOMAL THIOL REDUCTASE"/>
    <property type="match status" value="1"/>
</dbReference>
<keyword evidence="4" id="KW-0732">Signal</keyword>